<feature type="transmembrane region" description="Helical" evidence="1">
    <location>
        <begin position="53"/>
        <end position="73"/>
    </location>
</feature>
<name>A0A151AWQ9_9CLOT</name>
<dbReference type="EMBL" id="LTBA01000040">
    <property type="protein sequence ID" value="KYH32068.1"/>
    <property type="molecule type" value="Genomic_DNA"/>
</dbReference>
<accession>A0A151AWQ9</accession>
<dbReference type="STRING" id="1121338.CLTEP_22890"/>
<keyword evidence="1" id="KW-0812">Transmembrane</keyword>
<evidence type="ECO:0000313" key="2">
    <source>
        <dbReference type="EMBL" id="KYH32068.1"/>
    </source>
</evidence>
<feature type="transmembrane region" description="Helical" evidence="1">
    <location>
        <begin position="168"/>
        <end position="184"/>
    </location>
</feature>
<dbReference type="Pfam" id="PF12730">
    <property type="entry name" value="ABC2_membrane_4"/>
    <property type="match status" value="1"/>
</dbReference>
<dbReference type="PATRIC" id="fig|1121338.3.peg.2361"/>
<evidence type="ECO:0000256" key="1">
    <source>
        <dbReference type="SAM" id="Phobius"/>
    </source>
</evidence>
<sequence>MLDGLYSEFLKLKKTGYYVCILLVCLICLLFSTMNRKFISSLNWYGYFFNFEIIAFIIFYTLVIPIIISFIFIREFRYKTDIVAFSYPNGRFGAFINKFLMSVLVVAIIYAISYVFIVLSGFLFVKHPLTSALLLNHCKVFLVSFIFQIALIPLTILIALIGKSMTVSAIYSIVLVISNLKYMLGSKYNNFIFSILPAAPVAKIKVPVYKISIPLNMVISKSDISLGIFVFIVSITGCILFYRKADIH</sequence>
<evidence type="ECO:0000313" key="3">
    <source>
        <dbReference type="Proteomes" id="UP000075531"/>
    </source>
</evidence>
<comment type="caution">
    <text evidence="2">The sequence shown here is derived from an EMBL/GenBank/DDBJ whole genome shotgun (WGS) entry which is preliminary data.</text>
</comment>
<protein>
    <submittedName>
        <fullName evidence="2">ABC-2 family transporter protein</fullName>
    </submittedName>
</protein>
<proteinExistence type="predicted"/>
<keyword evidence="1" id="KW-1133">Transmembrane helix</keyword>
<feature type="transmembrane region" description="Helical" evidence="1">
    <location>
        <begin position="224"/>
        <end position="242"/>
    </location>
</feature>
<organism evidence="2 3">
    <name type="scientific">Clostridium tepidiprofundi DSM 19306</name>
    <dbReference type="NCBI Taxonomy" id="1121338"/>
    <lineage>
        <taxon>Bacteria</taxon>
        <taxon>Bacillati</taxon>
        <taxon>Bacillota</taxon>
        <taxon>Clostridia</taxon>
        <taxon>Eubacteriales</taxon>
        <taxon>Clostridiaceae</taxon>
        <taxon>Clostridium</taxon>
    </lineage>
</organism>
<feature type="transmembrane region" description="Helical" evidence="1">
    <location>
        <begin position="99"/>
        <end position="125"/>
    </location>
</feature>
<keyword evidence="3" id="KW-1185">Reference proteome</keyword>
<keyword evidence="1" id="KW-0472">Membrane</keyword>
<reference evidence="2 3" key="1">
    <citation type="submission" date="2016-02" db="EMBL/GenBank/DDBJ databases">
        <title>Genome sequence of Clostridium tepidiprofundi DSM 19306.</title>
        <authorList>
            <person name="Poehlein A."/>
            <person name="Daniel R."/>
        </authorList>
    </citation>
    <scope>NUCLEOTIDE SEQUENCE [LARGE SCALE GENOMIC DNA]</scope>
    <source>
        <strain evidence="2 3">DSM 19306</strain>
    </source>
</reference>
<dbReference type="AlphaFoldDB" id="A0A151AWQ9"/>
<feature type="transmembrane region" description="Helical" evidence="1">
    <location>
        <begin position="140"/>
        <end position="161"/>
    </location>
</feature>
<feature type="transmembrane region" description="Helical" evidence="1">
    <location>
        <begin position="15"/>
        <end position="33"/>
    </location>
</feature>
<dbReference type="OrthoDB" id="4336274at2"/>
<dbReference type="Proteomes" id="UP000075531">
    <property type="component" value="Unassembled WGS sequence"/>
</dbReference>
<gene>
    <name evidence="2" type="ORF">CLTEP_22890</name>
</gene>
<dbReference type="RefSeq" id="WP_066826764.1">
    <property type="nucleotide sequence ID" value="NZ_LTBA01000040.1"/>
</dbReference>